<dbReference type="HAMAP" id="MF_01222">
    <property type="entry name" value="Archease_arch"/>
    <property type="match status" value="1"/>
</dbReference>
<feature type="binding site" evidence="5">
    <location>
        <position position="12"/>
    </location>
    <ligand>
        <name>Ca(2+)</name>
        <dbReference type="ChEBI" id="CHEBI:29108"/>
    </ligand>
</feature>
<dbReference type="NCBIfam" id="NF001617">
    <property type="entry name" value="PRK00407.1"/>
    <property type="match status" value="1"/>
</dbReference>
<evidence type="ECO:0000256" key="2">
    <source>
        <dbReference type="ARBA" id="ARBA00022694"/>
    </source>
</evidence>
<accession>A0A133V8N8</accession>
<name>A0A133V8N8_9EURY</name>
<dbReference type="Proteomes" id="UP000070400">
    <property type="component" value="Unassembled WGS sequence"/>
</dbReference>
<dbReference type="Pfam" id="PF01951">
    <property type="entry name" value="Archease"/>
    <property type="match status" value="1"/>
</dbReference>
<comment type="function">
    <text evidence="5">Activates the tRNA-splicing ligase complex by facilitating the enzymatic turnover of catalytic subunit RtcB. Acts by promoting the guanylylation of RtcB, a key intermediate step in tRNA ligation. Can also alter the NTP specificity of RtcB such that ATP, dGTP or ITP is used efficiently.</text>
</comment>
<dbReference type="InterPro" id="IPR022952">
    <property type="entry name" value="Archease_arc"/>
</dbReference>
<sequence>MKKFEWIDHPSDAGFRAYGENLAEVFENAALALTEILVDTSKIGRKEEIEIEIEAEDKKALLYDWLEHFLYLQGAENIVASKFEIEEITRREDYYKLRAKAWGERFEPDRHNPRTEVKAVTYHMMEIVEEEDRCSAQVIVDI</sequence>
<keyword evidence="4 5" id="KW-0106">Calcium</keyword>
<organism evidence="7 8">
    <name type="scientific">candidate division MSBL1 archaeon SCGC-AAA261D19</name>
    <dbReference type="NCBI Taxonomy" id="1698273"/>
    <lineage>
        <taxon>Archaea</taxon>
        <taxon>Methanobacteriati</taxon>
        <taxon>Methanobacteriota</taxon>
        <taxon>candidate division MSBL1</taxon>
    </lineage>
</organism>
<dbReference type="InterPro" id="IPR002804">
    <property type="entry name" value="Archease"/>
</dbReference>
<proteinExistence type="inferred from homology"/>
<dbReference type="SUPFAM" id="SSF69819">
    <property type="entry name" value="MTH1598-like"/>
    <property type="match status" value="1"/>
</dbReference>
<dbReference type="GO" id="GO:0006388">
    <property type="term" value="P:tRNA splicing, via endonucleolytic cleavage and ligation"/>
    <property type="evidence" value="ECO:0007669"/>
    <property type="project" value="UniProtKB-UniRule"/>
</dbReference>
<dbReference type="InterPro" id="IPR023572">
    <property type="entry name" value="Archease_dom"/>
</dbReference>
<gene>
    <name evidence="7" type="ORF">AKJ43_00390</name>
</gene>
<keyword evidence="8" id="KW-1185">Reference proteome</keyword>
<feature type="binding site" evidence="5">
    <location>
        <position position="141"/>
    </location>
    <ligand>
        <name>Ca(2+)</name>
        <dbReference type="ChEBI" id="CHEBI:29108"/>
    </ligand>
</feature>
<feature type="binding site" evidence="5">
    <location>
        <position position="142"/>
    </location>
    <ligand>
        <name>Ca(2+)</name>
        <dbReference type="ChEBI" id="CHEBI:29108"/>
    </ligand>
</feature>
<dbReference type="InterPro" id="IPR036820">
    <property type="entry name" value="Archease_dom_sf"/>
</dbReference>
<reference evidence="7 8" key="1">
    <citation type="journal article" date="2016" name="Sci. Rep.">
        <title>Metabolic traits of an uncultured archaeal lineage -MSBL1- from brine pools of the Red Sea.</title>
        <authorList>
            <person name="Mwirichia R."/>
            <person name="Alam I."/>
            <person name="Rashid M."/>
            <person name="Vinu M."/>
            <person name="Ba-Alawi W."/>
            <person name="Anthony Kamau A."/>
            <person name="Kamanda Ngugi D."/>
            <person name="Goker M."/>
            <person name="Klenk H.P."/>
            <person name="Bajic V."/>
            <person name="Stingl U."/>
        </authorList>
    </citation>
    <scope>NUCLEOTIDE SEQUENCE [LARGE SCALE GENOMIC DNA]</scope>
    <source>
        <strain evidence="7">SCGC-AAA261D19</strain>
    </source>
</reference>
<dbReference type="PANTHER" id="PTHR12682:SF11">
    <property type="entry name" value="PROTEIN ARCHEASE"/>
    <property type="match status" value="1"/>
</dbReference>
<dbReference type="GO" id="GO:0005509">
    <property type="term" value="F:calcium ion binding"/>
    <property type="evidence" value="ECO:0007669"/>
    <property type="project" value="UniProtKB-UniRule"/>
</dbReference>
<evidence type="ECO:0000256" key="3">
    <source>
        <dbReference type="ARBA" id="ARBA00022723"/>
    </source>
</evidence>
<feature type="domain" description="Archease" evidence="6">
    <location>
        <begin position="4"/>
        <end position="142"/>
    </location>
</feature>
<evidence type="ECO:0000256" key="5">
    <source>
        <dbReference type="HAMAP-Rule" id="MF_01222"/>
    </source>
</evidence>
<dbReference type="AlphaFoldDB" id="A0A133V8N8"/>
<evidence type="ECO:0000256" key="4">
    <source>
        <dbReference type="ARBA" id="ARBA00022837"/>
    </source>
</evidence>
<comment type="similarity">
    <text evidence="1 5">Belongs to the archease family.</text>
</comment>
<keyword evidence="3 5" id="KW-0479">Metal-binding</keyword>
<evidence type="ECO:0000256" key="1">
    <source>
        <dbReference type="ARBA" id="ARBA00007963"/>
    </source>
</evidence>
<protein>
    <recommendedName>
        <fullName evidence="5">Protein archease</fullName>
    </recommendedName>
</protein>
<evidence type="ECO:0000259" key="6">
    <source>
        <dbReference type="Pfam" id="PF01951"/>
    </source>
</evidence>
<evidence type="ECO:0000313" key="7">
    <source>
        <dbReference type="EMBL" id="KXB02795.1"/>
    </source>
</evidence>
<dbReference type="EMBL" id="LHXX01000003">
    <property type="protein sequence ID" value="KXB02795.1"/>
    <property type="molecule type" value="Genomic_DNA"/>
</dbReference>
<evidence type="ECO:0000313" key="8">
    <source>
        <dbReference type="Proteomes" id="UP000070400"/>
    </source>
</evidence>
<dbReference type="Gene3D" id="3.55.10.10">
    <property type="entry name" value="Archease domain"/>
    <property type="match status" value="1"/>
</dbReference>
<comment type="caution">
    <text evidence="7">The sequence shown here is derived from an EMBL/GenBank/DDBJ whole genome shotgun (WGS) entry which is preliminary data.</text>
</comment>
<dbReference type="PANTHER" id="PTHR12682">
    <property type="entry name" value="ARCHEASE"/>
    <property type="match status" value="1"/>
</dbReference>
<keyword evidence="2 5" id="KW-0819">tRNA processing</keyword>